<evidence type="ECO:0000313" key="2">
    <source>
        <dbReference type="EMBL" id="CAK7274044.1"/>
    </source>
</evidence>
<protein>
    <submittedName>
        <fullName evidence="2">Uncharacterized protein</fullName>
    </submittedName>
</protein>
<feature type="region of interest" description="Disordered" evidence="1">
    <location>
        <begin position="120"/>
        <end position="176"/>
    </location>
</feature>
<evidence type="ECO:0000313" key="3">
    <source>
        <dbReference type="Proteomes" id="UP001642501"/>
    </source>
</evidence>
<keyword evidence="3" id="KW-1185">Reference proteome</keyword>
<feature type="region of interest" description="Disordered" evidence="1">
    <location>
        <begin position="294"/>
        <end position="328"/>
    </location>
</feature>
<name>A0ABP0E0F7_9PEZI</name>
<dbReference type="Proteomes" id="UP001642501">
    <property type="component" value="Unassembled WGS sequence"/>
</dbReference>
<gene>
    <name evidence="2" type="ORF">SEPCBS57363_005959</name>
</gene>
<feature type="compositionally biased region" description="Polar residues" evidence="1">
    <location>
        <begin position="146"/>
        <end position="160"/>
    </location>
</feature>
<dbReference type="EMBL" id="CAWUOM010000153">
    <property type="protein sequence ID" value="CAK7274044.1"/>
    <property type="molecule type" value="Genomic_DNA"/>
</dbReference>
<feature type="compositionally biased region" description="Low complexity" evidence="1">
    <location>
        <begin position="215"/>
        <end position="240"/>
    </location>
</feature>
<feature type="compositionally biased region" description="Polar residues" evidence="1">
    <location>
        <begin position="201"/>
        <end position="213"/>
    </location>
</feature>
<comment type="caution">
    <text evidence="2">The sequence shown here is derived from an EMBL/GenBank/DDBJ whole genome shotgun (WGS) entry which is preliminary data.</text>
</comment>
<sequence length="424" mass="45323">MPTSFRTYEAQSRLLAAVLASNPSLKLNFKAIAKHYGSDSSQSAIEHRFRPIKKQASIIRQAVSEGRDAKDLASIFALLDKDIAKLYGESTPQGIEFQFRAIKKDAKALRDAVEQGTSPLAIRKNVPASTATTPSARARKLRAQTAAATPSSDASVSVTAPASALPHSSRRPAKRARLDADFASDVENDMLASDVEYEQPELTQSTHLSTPSRRGTATPGGAATGSIGHLPFTPSTTMTAPPTAFFTDNIATPALSTGVSPADNDSLDNHAIFHTALQHQRQQPLSFYQRNSVTIEDDDGNNGGIYGNGSNQNGANHAEHDDDDDDDDDVYIIDTPSKKPKRETLAVSTAAASMPTVTLGMNRLDSWNQNFLASHLPGQSQSQAHFAFDASGSSWDSMGIFSVPTDPIASFAAPASFYDNDDGI</sequence>
<feature type="region of interest" description="Disordered" evidence="1">
    <location>
        <begin position="196"/>
        <end position="240"/>
    </location>
</feature>
<reference evidence="2 3" key="1">
    <citation type="submission" date="2024-01" db="EMBL/GenBank/DDBJ databases">
        <authorList>
            <person name="Allen C."/>
            <person name="Tagirdzhanova G."/>
        </authorList>
    </citation>
    <scope>NUCLEOTIDE SEQUENCE [LARGE SCALE GENOMIC DNA]</scope>
    <source>
        <strain evidence="2 3">CBS 573.63</strain>
    </source>
</reference>
<evidence type="ECO:0000256" key="1">
    <source>
        <dbReference type="SAM" id="MobiDB-lite"/>
    </source>
</evidence>
<organism evidence="2 3">
    <name type="scientific">Sporothrix epigloea</name>
    <dbReference type="NCBI Taxonomy" id="1892477"/>
    <lineage>
        <taxon>Eukaryota</taxon>
        <taxon>Fungi</taxon>
        <taxon>Dikarya</taxon>
        <taxon>Ascomycota</taxon>
        <taxon>Pezizomycotina</taxon>
        <taxon>Sordariomycetes</taxon>
        <taxon>Sordariomycetidae</taxon>
        <taxon>Ophiostomatales</taxon>
        <taxon>Ophiostomataceae</taxon>
        <taxon>Sporothrix</taxon>
    </lineage>
</organism>
<accession>A0ABP0E0F7</accession>
<proteinExistence type="predicted"/>
<feature type="compositionally biased region" description="Low complexity" evidence="1">
    <location>
        <begin position="127"/>
        <end position="136"/>
    </location>
</feature>